<name>A0ABQ0USC0_9MICO</name>
<organism evidence="2 3">
    <name type="scientific">Frigoribacterium faeni</name>
    <dbReference type="NCBI Taxonomy" id="145483"/>
    <lineage>
        <taxon>Bacteria</taxon>
        <taxon>Bacillati</taxon>
        <taxon>Actinomycetota</taxon>
        <taxon>Actinomycetes</taxon>
        <taxon>Micrococcales</taxon>
        <taxon>Microbacteriaceae</taxon>
        <taxon>Frigoribacterium</taxon>
    </lineage>
</organism>
<keyword evidence="3" id="KW-1185">Reference proteome</keyword>
<sequence length="331" mass="34580">MLTTTPPEGAQLDAALAPIRRAVVAQARTRRRVRRWGFATAGAALALSCGLVALNLVGVSPLAGLDGSRGGATAEAAELLDDAATLSIGASDPVVGPGQYLRIETKSNSIGSFGLPDGTMFAAAVPETSTVYEPADPEADWVLVRKSGEPTAFYPAAEAERWAAEYAAIGTPYPEGTIRAQDGAFYGPEPWADPDVESMPTDDPQKTLAWFDDRYTGGSSNKAEDTFVRATDLLRQGTVRADQRAAIYGMLTLVPGVTITDATATLDGRAGVALGRDEPARDGERQEIVIDPETGAFIGERFLAGTEGYEVPAGEVTGSTSVTTTVVDTAP</sequence>
<dbReference type="InterPro" id="IPR047789">
    <property type="entry name" value="CU044_5270-like"/>
</dbReference>
<comment type="caution">
    <text evidence="2">The sequence shown here is derived from an EMBL/GenBank/DDBJ whole genome shotgun (WGS) entry which is preliminary data.</text>
</comment>
<evidence type="ECO:0008006" key="4">
    <source>
        <dbReference type="Google" id="ProtNLM"/>
    </source>
</evidence>
<gene>
    <name evidence="2" type="ORF">FFA01_25820</name>
</gene>
<dbReference type="NCBIfam" id="NF038083">
    <property type="entry name" value="CU044_5270_fam"/>
    <property type="match status" value="1"/>
</dbReference>
<accession>A0ABQ0USC0</accession>
<keyword evidence="1" id="KW-0812">Transmembrane</keyword>
<evidence type="ECO:0000313" key="2">
    <source>
        <dbReference type="EMBL" id="GEK84273.1"/>
    </source>
</evidence>
<evidence type="ECO:0000313" key="3">
    <source>
        <dbReference type="Proteomes" id="UP000321154"/>
    </source>
</evidence>
<dbReference type="Proteomes" id="UP000321154">
    <property type="component" value="Unassembled WGS sequence"/>
</dbReference>
<dbReference type="EMBL" id="BJUV01000032">
    <property type="protein sequence ID" value="GEK84273.1"/>
    <property type="molecule type" value="Genomic_DNA"/>
</dbReference>
<keyword evidence="1" id="KW-1133">Transmembrane helix</keyword>
<reference evidence="2 3" key="1">
    <citation type="submission" date="2019-07" db="EMBL/GenBank/DDBJ databases">
        <title>Whole genome shotgun sequence of Frigoribacterium faeni NBRC 103066.</title>
        <authorList>
            <person name="Hosoyama A."/>
            <person name="Uohara A."/>
            <person name="Ohji S."/>
            <person name="Ichikawa N."/>
        </authorList>
    </citation>
    <scope>NUCLEOTIDE SEQUENCE [LARGE SCALE GENOMIC DNA]</scope>
    <source>
        <strain evidence="2 3">NBRC 103066</strain>
    </source>
</reference>
<keyword evidence="1" id="KW-0472">Membrane</keyword>
<evidence type="ECO:0000256" key="1">
    <source>
        <dbReference type="SAM" id="Phobius"/>
    </source>
</evidence>
<feature type="transmembrane region" description="Helical" evidence="1">
    <location>
        <begin position="36"/>
        <end position="59"/>
    </location>
</feature>
<proteinExistence type="predicted"/>
<protein>
    <recommendedName>
        <fullName evidence="4">CU044_5270 family protein</fullName>
    </recommendedName>
</protein>